<evidence type="ECO:0000313" key="1">
    <source>
        <dbReference type="EMBL" id="GFG55049.1"/>
    </source>
</evidence>
<comment type="caution">
    <text evidence="1">The sequence shown here is derived from an EMBL/GenBank/DDBJ whole genome shotgun (WGS) entry which is preliminary data.</text>
</comment>
<reference evidence="1 2" key="1">
    <citation type="journal article" date="2019" name="Emerg. Microbes Infect.">
        <title>Comprehensive subspecies identification of 175 nontuberculous mycobacteria species based on 7547 genomic profiles.</title>
        <authorList>
            <person name="Matsumoto Y."/>
            <person name="Kinjo T."/>
            <person name="Motooka D."/>
            <person name="Nabeya D."/>
            <person name="Jung N."/>
            <person name="Uechi K."/>
            <person name="Horii T."/>
            <person name="Iida T."/>
            <person name="Fujita J."/>
            <person name="Nakamura S."/>
        </authorList>
    </citation>
    <scope>NUCLEOTIDE SEQUENCE [LARGE SCALE GENOMIC DNA]</scope>
    <source>
        <strain evidence="1 2">JCM 6377</strain>
    </source>
</reference>
<protein>
    <submittedName>
        <fullName evidence="1">Uncharacterized protein</fullName>
    </submittedName>
</protein>
<accession>A0A7I9WC80</accession>
<organism evidence="1 2">
    <name type="scientific">Mycolicibacterium agri</name>
    <name type="common">Mycobacterium agri</name>
    <dbReference type="NCBI Taxonomy" id="36811"/>
    <lineage>
        <taxon>Bacteria</taxon>
        <taxon>Bacillati</taxon>
        <taxon>Actinomycetota</taxon>
        <taxon>Actinomycetes</taxon>
        <taxon>Mycobacteriales</taxon>
        <taxon>Mycobacteriaceae</taxon>
        <taxon>Mycolicibacterium</taxon>
    </lineage>
</organism>
<dbReference type="AlphaFoldDB" id="A0A7I9WC80"/>
<evidence type="ECO:0000313" key="2">
    <source>
        <dbReference type="Proteomes" id="UP000465302"/>
    </source>
</evidence>
<gene>
    <name evidence="1" type="ORF">MAGR_64900</name>
</gene>
<dbReference type="EMBL" id="BLKS01000003">
    <property type="protein sequence ID" value="GFG55049.1"/>
    <property type="molecule type" value="Genomic_DNA"/>
</dbReference>
<sequence>MVPSPWQSGGPITLASDTGWHRNHARKALKAALQPKVVTARSGRPVKYGPEVIAALTVC</sequence>
<name>A0A7I9WC80_MYCAG</name>
<proteinExistence type="predicted"/>
<dbReference type="Proteomes" id="UP000465302">
    <property type="component" value="Unassembled WGS sequence"/>
</dbReference>